<name>A0A8I0MYY7_9GAMM</name>
<keyword evidence="3" id="KW-1185">Reference proteome</keyword>
<gene>
    <name evidence="2" type="ORF">PPEP_b0399</name>
</gene>
<evidence type="ECO:0000313" key="2">
    <source>
        <dbReference type="EMBL" id="MBE0348609.1"/>
    </source>
</evidence>
<accession>A0A8I0MYY7</accession>
<evidence type="ECO:0000313" key="3">
    <source>
        <dbReference type="Proteomes" id="UP000660708"/>
    </source>
</evidence>
<feature type="region of interest" description="Disordered" evidence="1">
    <location>
        <begin position="37"/>
        <end position="60"/>
    </location>
</feature>
<dbReference type="EMBL" id="AQHF01000034">
    <property type="protein sequence ID" value="MBE0348609.1"/>
    <property type="molecule type" value="Genomic_DNA"/>
</dbReference>
<proteinExistence type="predicted"/>
<evidence type="ECO:0000256" key="1">
    <source>
        <dbReference type="SAM" id="MobiDB-lite"/>
    </source>
</evidence>
<comment type="caution">
    <text evidence="2">The sequence shown here is derived from an EMBL/GenBank/DDBJ whole genome shotgun (WGS) entry which is preliminary data.</text>
</comment>
<sequence>MPIKRSHSGSSECVLFIVTQRLLGLLGDKSSVAFKTHAEEQKSNSKGQRPLITMNVLSVV</sequence>
<reference evidence="2 3" key="1">
    <citation type="submission" date="2015-06" db="EMBL/GenBank/DDBJ databases">
        <title>Genome sequence of Pseudoalteromonas peptidolytica.</title>
        <authorList>
            <person name="Xie B.-B."/>
            <person name="Rong J.-C."/>
            <person name="Qin Q.-L."/>
            <person name="Zhang Y.-Z."/>
        </authorList>
    </citation>
    <scope>NUCLEOTIDE SEQUENCE [LARGE SCALE GENOMIC DNA]</scope>
    <source>
        <strain evidence="2 3">F12-50-A1</strain>
    </source>
</reference>
<dbReference type="Proteomes" id="UP000660708">
    <property type="component" value="Unassembled WGS sequence"/>
</dbReference>
<protein>
    <submittedName>
        <fullName evidence="2">Uncharacterized protein</fullName>
    </submittedName>
</protein>
<organism evidence="2 3">
    <name type="scientific">Pseudoalteromonas peptidolytica F12-50-A1</name>
    <dbReference type="NCBI Taxonomy" id="1315280"/>
    <lineage>
        <taxon>Bacteria</taxon>
        <taxon>Pseudomonadati</taxon>
        <taxon>Pseudomonadota</taxon>
        <taxon>Gammaproteobacteria</taxon>
        <taxon>Alteromonadales</taxon>
        <taxon>Pseudoalteromonadaceae</taxon>
        <taxon>Pseudoalteromonas</taxon>
    </lineage>
</organism>
<dbReference type="AlphaFoldDB" id="A0A8I0MYY7"/>